<comment type="caution">
    <text evidence="1">The sequence shown here is derived from an EMBL/GenBank/DDBJ whole genome shotgun (WGS) entry which is preliminary data.</text>
</comment>
<protein>
    <submittedName>
        <fullName evidence="1">Uncharacterized protein</fullName>
    </submittedName>
</protein>
<dbReference type="EMBL" id="JAWWNJ010000002">
    <property type="protein sequence ID" value="KAK7061998.1"/>
    <property type="molecule type" value="Genomic_DNA"/>
</dbReference>
<accession>A0AAW0ECR0</accession>
<dbReference type="Proteomes" id="UP001362999">
    <property type="component" value="Unassembled WGS sequence"/>
</dbReference>
<evidence type="ECO:0000313" key="1">
    <source>
        <dbReference type="EMBL" id="KAK7061998.1"/>
    </source>
</evidence>
<feature type="non-terminal residue" evidence="1">
    <location>
        <position position="264"/>
    </location>
</feature>
<gene>
    <name evidence="1" type="ORF">R3P38DRAFT_2832789</name>
</gene>
<dbReference type="AlphaFoldDB" id="A0AAW0ECR0"/>
<reference evidence="1 2" key="1">
    <citation type="journal article" date="2024" name="J Genomics">
        <title>Draft genome sequencing and assembly of Favolaschia claudopus CIRM-BRFM 2984 isolated from oak limbs.</title>
        <authorList>
            <person name="Navarro D."/>
            <person name="Drula E."/>
            <person name="Chaduli D."/>
            <person name="Cazenave R."/>
            <person name="Ahrendt S."/>
            <person name="Wang J."/>
            <person name="Lipzen A."/>
            <person name="Daum C."/>
            <person name="Barry K."/>
            <person name="Grigoriev I.V."/>
            <person name="Favel A."/>
            <person name="Rosso M.N."/>
            <person name="Martin F."/>
        </authorList>
    </citation>
    <scope>NUCLEOTIDE SEQUENCE [LARGE SCALE GENOMIC DNA]</scope>
    <source>
        <strain evidence="1 2">CIRM-BRFM 2984</strain>
    </source>
</reference>
<sequence length="264" mass="29847">MLGLDSTNFPMLEKAEVMYVQAENHADLGPVNVFQNAPLLHDLRMDVEETTIGMLPWSQLTRFDGRLSDLELFVLAPNLTELVCKFVPDDHASFPPKEHPDLKYLTIRDTGMGDILQYLTLPALLSLDIARTTEATHAALASFLRRSSPPLVSICLGGNDTCLDDWDEFMPLLNRTLESVEIRELDDGHAEYFLDHYLFNRYPKIKGHVRSFKFLWDSDPFFLEQTVCMGCEDEGITDTVRGHISSSSAGKDIYIGTESHNYAE</sequence>
<keyword evidence="2" id="KW-1185">Reference proteome</keyword>
<proteinExistence type="predicted"/>
<organism evidence="1 2">
    <name type="scientific">Favolaschia claudopus</name>
    <dbReference type="NCBI Taxonomy" id="2862362"/>
    <lineage>
        <taxon>Eukaryota</taxon>
        <taxon>Fungi</taxon>
        <taxon>Dikarya</taxon>
        <taxon>Basidiomycota</taxon>
        <taxon>Agaricomycotina</taxon>
        <taxon>Agaricomycetes</taxon>
        <taxon>Agaricomycetidae</taxon>
        <taxon>Agaricales</taxon>
        <taxon>Marasmiineae</taxon>
        <taxon>Mycenaceae</taxon>
        <taxon>Favolaschia</taxon>
    </lineage>
</organism>
<name>A0AAW0ECR0_9AGAR</name>
<evidence type="ECO:0000313" key="2">
    <source>
        <dbReference type="Proteomes" id="UP001362999"/>
    </source>
</evidence>